<keyword evidence="1" id="KW-0812">Transmembrane</keyword>
<dbReference type="PANTHER" id="PTHR28254">
    <property type="entry name" value="CYTOCHROME B-C1 COMPLEX SUBUNIT 10"/>
    <property type="match status" value="1"/>
</dbReference>
<dbReference type="GO" id="GO:0006122">
    <property type="term" value="P:mitochondrial electron transport, ubiquinol to cytochrome c"/>
    <property type="evidence" value="ECO:0007669"/>
    <property type="project" value="InterPro"/>
</dbReference>
<protein>
    <submittedName>
        <fullName evidence="2">Uncharacterized protein</fullName>
    </submittedName>
</protein>
<evidence type="ECO:0000313" key="2">
    <source>
        <dbReference type="EMBL" id="KIP09100.1"/>
    </source>
</evidence>
<proteinExistence type="predicted"/>
<dbReference type="AlphaFoldDB" id="A0A0C3SCT5"/>
<dbReference type="InterPro" id="IPR019182">
    <property type="entry name" value="Cytochrome_b-c1_su10_fun"/>
</dbReference>
<reference evidence="2 3" key="1">
    <citation type="journal article" date="2014" name="PLoS Genet.">
        <title>Analysis of the Phlebiopsis gigantea genome, transcriptome and secretome provides insight into its pioneer colonization strategies of wood.</title>
        <authorList>
            <person name="Hori C."/>
            <person name="Ishida T."/>
            <person name="Igarashi K."/>
            <person name="Samejima M."/>
            <person name="Suzuki H."/>
            <person name="Master E."/>
            <person name="Ferreira P."/>
            <person name="Ruiz-Duenas F.J."/>
            <person name="Held B."/>
            <person name="Canessa P."/>
            <person name="Larrondo L.F."/>
            <person name="Schmoll M."/>
            <person name="Druzhinina I.S."/>
            <person name="Kubicek C.P."/>
            <person name="Gaskell J.A."/>
            <person name="Kersten P."/>
            <person name="St John F."/>
            <person name="Glasner J."/>
            <person name="Sabat G."/>
            <person name="Splinter BonDurant S."/>
            <person name="Syed K."/>
            <person name="Yadav J."/>
            <person name="Mgbeahuruike A.C."/>
            <person name="Kovalchuk A."/>
            <person name="Asiegbu F.O."/>
            <person name="Lackner G."/>
            <person name="Hoffmeister D."/>
            <person name="Rencoret J."/>
            <person name="Gutierrez A."/>
            <person name="Sun H."/>
            <person name="Lindquist E."/>
            <person name="Barry K."/>
            <person name="Riley R."/>
            <person name="Grigoriev I.V."/>
            <person name="Henrissat B."/>
            <person name="Kues U."/>
            <person name="Berka R.M."/>
            <person name="Martinez A.T."/>
            <person name="Covert S.F."/>
            <person name="Blanchette R.A."/>
            <person name="Cullen D."/>
        </authorList>
    </citation>
    <scope>NUCLEOTIDE SEQUENCE [LARGE SCALE GENOMIC DNA]</scope>
    <source>
        <strain evidence="2 3">11061_1 CR5-6</strain>
    </source>
</reference>
<dbReference type="GO" id="GO:0005739">
    <property type="term" value="C:mitochondrion"/>
    <property type="evidence" value="ECO:0007669"/>
    <property type="project" value="GOC"/>
</dbReference>
<sequence length="73" mass="8040">MSRVAYHPRSAAQVTQQFSRSWTPSLAIWGVGAGTLALYILSVTPKIKRTLLVNVPVMGSYFEDKTPASDKPF</sequence>
<dbReference type="EMBL" id="KN840470">
    <property type="protein sequence ID" value="KIP09100.1"/>
    <property type="molecule type" value="Genomic_DNA"/>
</dbReference>
<accession>A0A0C3SCT5</accession>
<feature type="transmembrane region" description="Helical" evidence="1">
    <location>
        <begin position="26"/>
        <end position="44"/>
    </location>
</feature>
<keyword evidence="3" id="KW-1185">Reference proteome</keyword>
<dbReference type="PANTHER" id="PTHR28254:SF1">
    <property type="entry name" value="CYTOCHROME B-C1 COMPLEX SUBUNIT 10, MITOCHONDRIAL"/>
    <property type="match status" value="1"/>
</dbReference>
<organism evidence="2 3">
    <name type="scientific">Phlebiopsis gigantea (strain 11061_1 CR5-6)</name>
    <name type="common">White-rot fungus</name>
    <name type="synonym">Peniophora gigantea</name>
    <dbReference type="NCBI Taxonomy" id="745531"/>
    <lineage>
        <taxon>Eukaryota</taxon>
        <taxon>Fungi</taxon>
        <taxon>Dikarya</taxon>
        <taxon>Basidiomycota</taxon>
        <taxon>Agaricomycotina</taxon>
        <taxon>Agaricomycetes</taxon>
        <taxon>Polyporales</taxon>
        <taxon>Phanerochaetaceae</taxon>
        <taxon>Phlebiopsis</taxon>
    </lineage>
</organism>
<dbReference type="OrthoDB" id="2391627at2759"/>
<keyword evidence="1" id="KW-0472">Membrane</keyword>
<dbReference type="STRING" id="745531.A0A0C3SCT5"/>
<evidence type="ECO:0000256" key="1">
    <source>
        <dbReference type="SAM" id="Phobius"/>
    </source>
</evidence>
<evidence type="ECO:0000313" key="3">
    <source>
        <dbReference type="Proteomes" id="UP000053257"/>
    </source>
</evidence>
<dbReference type="HOGENOM" id="CLU_152072_2_1_1"/>
<dbReference type="Proteomes" id="UP000053257">
    <property type="component" value="Unassembled WGS sequence"/>
</dbReference>
<name>A0A0C3SCT5_PHLG1</name>
<dbReference type="Pfam" id="PF09796">
    <property type="entry name" value="QCR10"/>
    <property type="match status" value="1"/>
</dbReference>
<keyword evidence="1" id="KW-1133">Transmembrane helix</keyword>
<gene>
    <name evidence="2" type="ORF">PHLGIDRAFT_116664</name>
</gene>